<keyword evidence="2" id="KW-1185">Reference proteome</keyword>
<gene>
    <name evidence="1" type="ORF">HNV11_16465</name>
</gene>
<evidence type="ECO:0000313" key="1">
    <source>
        <dbReference type="EMBL" id="QJW90857.1"/>
    </source>
</evidence>
<dbReference type="RefSeq" id="WP_171740702.1">
    <property type="nucleotide sequence ID" value="NZ_CP053435.1"/>
</dbReference>
<protein>
    <submittedName>
        <fullName evidence="1">Uncharacterized protein</fullName>
    </submittedName>
</protein>
<dbReference type="KEGG" id="stae:HNV11_16465"/>
<reference evidence="1 2" key="1">
    <citation type="submission" date="2020-05" db="EMBL/GenBank/DDBJ databases">
        <title>Genome sequencing of Spirosoma sp. TS118.</title>
        <authorList>
            <person name="Lee J.-H."/>
            <person name="Jeong S."/>
            <person name="Zhao L."/>
            <person name="Jung J.-H."/>
            <person name="Kim M.-K."/>
            <person name="Lim S."/>
        </authorList>
    </citation>
    <scope>NUCLEOTIDE SEQUENCE [LARGE SCALE GENOMIC DNA]</scope>
    <source>
        <strain evidence="1 2">TS118</strain>
    </source>
</reference>
<organism evidence="1 2">
    <name type="scientific">Spirosoma taeanense</name>
    <dbReference type="NCBI Taxonomy" id="2735870"/>
    <lineage>
        <taxon>Bacteria</taxon>
        <taxon>Pseudomonadati</taxon>
        <taxon>Bacteroidota</taxon>
        <taxon>Cytophagia</taxon>
        <taxon>Cytophagales</taxon>
        <taxon>Cytophagaceae</taxon>
        <taxon>Spirosoma</taxon>
    </lineage>
</organism>
<dbReference type="AlphaFoldDB" id="A0A6M5Y9A8"/>
<name>A0A6M5Y9A8_9BACT</name>
<evidence type="ECO:0000313" key="2">
    <source>
        <dbReference type="Proteomes" id="UP000502756"/>
    </source>
</evidence>
<proteinExistence type="predicted"/>
<sequence>MVSNQHEYIKINFAKKDKPGRAFLRVVTFKDGDYEIAYIPSLNLSGYGKTEQEAFYMLIEVVLKDYIDSLRQMTEAQVMAELREFGWERRPFLDKQLLNTEHFSLDKIAENFNLPAETEFHEKYVTA</sequence>
<dbReference type="EMBL" id="CP053435">
    <property type="protein sequence ID" value="QJW90857.1"/>
    <property type="molecule type" value="Genomic_DNA"/>
</dbReference>
<dbReference type="Proteomes" id="UP000502756">
    <property type="component" value="Chromosome"/>
</dbReference>
<accession>A0A6M5Y9A8</accession>